<sequence>MSLLPGIADRDLIEGAIAIARAASDAIVQVYDGEFAVERKADASPVTAADMAAHHIILDGLAKLTPDVPVLSEESADEIDFERRSPWQRLWLVDPLDGTREFVKRNGEFSVNLALIENGVSVFGLVLAPVGGALWYGGRDLGAFRRDGERETALRVQVPAAQPLRVAASRSHHNSRIEGFMVSAHREALGGIAMLSLGSSLKFCRIAEGQLDLYPRFGPTSEWDTAAGQAVLEAAGGAVFDPQGRPFRYNQRRSILNGDFIALGDAGLPWREWLDG</sequence>
<feature type="binding site" evidence="9">
    <location>
        <position position="96"/>
    </location>
    <ligand>
        <name>Mg(2+)</name>
        <dbReference type="ChEBI" id="CHEBI:18420"/>
        <label>1</label>
    </ligand>
</feature>
<comment type="caution">
    <text evidence="11">The sequence shown here is derived from an EMBL/GenBank/DDBJ whole genome shotgun (WGS) entry which is preliminary data.</text>
</comment>
<feature type="binding site" evidence="10">
    <location>
        <position position="94"/>
    </location>
    <ligand>
        <name>Mg(2+)</name>
        <dbReference type="ChEBI" id="CHEBI:18420"/>
        <label>1</label>
        <note>catalytic</note>
    </ligand>
</feature>
<evidence type="ECO:0000256" key="8">
    <source>
        <dbReference type="ARBA" id="ARBA00023136"/>
    </source>
</evidence>
<dbReference type="GO" id="GO:0000287">
    <property type="term" value="F:magnesium ion binding"/>
    <property type="evidence" value="ECO:0007669"/>
    <property type="project" value="UniProtKB-UniRule"/>
</dbReference>
<dbReference type="RefSeq" id="WP_036112858.1">
    <property type="nucleotide sequence ID" value="NZ_JAJA02000001.1"/>
</dbReference>
<dbReference type="PRINTS" id="PR00377">
    <property type="entry name" value="IMPHPHTASES"/>
</dbReference>
<keyword evidence="8 9" id="KW-0472">Membrane</keyword>
<dbReference type="GO" id="GO:0005886">
    <property type="term" value="C:plasma membrane"/>
    <property type="evidence" value="ECO:0007669"/>
    <property type="project" value="UniProtKB-SubCell"/>
</dbReference>
<dbReference type="InterPro" id="IPR006240">
    <property type="entry name" value="CysQ"/>
</dbReference>
<dbReference type="GO" id="GO:0050427">
    <property type="term" value="P:3'-phosphoadenosine 5'-phosphosulfate metabolic process"/>
    <property type="evidence" value="ECO:0007669"/>
    <property type="project" value="TreeGrafter"/>
</dbReference>
<comment type="catalytic activity">
    <reaction evidence="1 9">
        <text>adenosine 3',5'-bisphosphate + H2O = AMP + phosphate</text>
        <dbReference type="Rhea" id="RHEA:10040"/>
        <dbReference type="ChEBI" id="CHEBI:15377"/>
        <dbReference type="ChEBI" id="CHEBI:43474"/>
        <dbReference type="ChEBI" id="CHEBI:58343"/>
        <dbReference type="ChEBI" id="CHEBI:456215"/>
        <dbReference type="EC" id="3.1.3.7"/>
    </reaction>
</comment>
<feature type="binding site" evidence="9">
    <location>
        <position position="224"/>
    </location>
    <ligand>
        <name>substrate</name>
    </ligand>
</feature>
<protein>
    <recommendedName>
        <fullName evidence="9">3'(2'),5'-bisphosphate nucleotidase CysQ</fullName>
        <ecNumber evidence="9">3.1.3.7</ecNumber>
    </recommendedName>
    <alternativeName>
        <fullName evidence="9">3'(2'),5-bisphosphonucleoside 3'(2')-phosphohydrolase</fullName>
    </alternativeName>
    <alternativeName>
        <fullName evidence="9">3'-phosphoadenosine 5'-phosphate phosphatase</fullName>
        <shortName evidence="9">PAP phosphatase</shortName>
    </alternativeName>
</protein>
<dbReference type="InterPro" id="IPR020583">
    <property type="entry name" value="Inositol_monoP_metal-BS"/>
</dbReference>
<dbReference type="GO" id="GO:0000103">
    <property type="term" value="P:sulfate assimilation"/>
    <property type="evidence" value="ECO:0007669"/>
    <property type="project" value="TreeGrafter"/>
</dbReference>
<feature type="binding site" evidence="9">
    <location>
        <position position="97"/>
    </location>
    <ligand>
        <name>Mg(2+)</name>
        <dbReference type="ChEBI" id="CHEBI:18420"/>
        <label>2</label>
    </ligand>
</feature>
<feature type="binding site" evidence="9">
    <location>
        <position position="73"/>
    </location>
    <ligand>
        <name>Mg(2+)</name>
        <dbReference type="ChEBI" id="CHEBI:18420"/>
        <label>1</label>
    </ligand>
</feature>
<dbReference type="GO" id="GO:0046854">
    <property type="term" value="P:phosphatidylinositol phosphate biosynthetic process"/>
    <property type="evidence" value="ECO:0007669"/>
    <property type="project" value="InterPro"/>
</dbReference>
<dbReference type="OrthoDB" id="9785695at2"/>
<dbReference type="PANTHER" id="PTHR43028:SF5">
    <property type="entry name" value="3'(2'),5'-BISPHOSPHATE NUCLEOTIDASE 1"/>
    <property type="match status" value="1"/>
</dbReference>
<comment type="similarity">
    <text evidence="2 9">Belongs to the inositol monophosphatase superfamily. CysQ family.</text>
</comment>
<dbReference type="GO" id="GO:0008441">
    <property type="term" value="F:3'(2'),5'-bisphosphate nucleotidase activity"/>
    <property type="evidence" value="ECO:0007669"/>
    <property type="project" value="UniProtKB-UniRule"/>
</dbReference>
<dbReference type="PROSITE" id="PS00630">
    <property type="entry name" value="IMP_2"/>
    <property type="match status" value="1"/>
</dbReference>
<dbReference type="Gene3D" id="3.40.190.80">
    <property type="match status" value="1"/>
</dbReference>
<evidence type="ECO:0000256" key="5">
    <source>
        <dbReference type="ARBA" id="ARBA00022723"/>
    </source>
</evidence>
<dbReference type="HAMAP" id="MF_02095">
    <property type="entry name" value="CysQ"/>
    <property type="match status" value="1"/>
</dbReference>
<dbReference type="EC" id="3.1.3.7" evidence="9"/>
<evidence type="ECO:0000313" key="11">
    <source>
        <dbReference type="EMBL" id="KWS06846.1"/>
    </source>
</evidence>
<keyword evidence="12" id="KW-1185">Reference proteome</keyword>
<organism evidence="11 12">
    <name type="scientific">Lysobacter capsici AZ78</name>
    <dbReference type="NCBI Taxonomy" id="1444315"/>
    <lineage>
        <taxon>Bacteria</taxon>
        <taxon>Pseudomonadati</taxon>
        <taxon>Pseudomonadota</taxon>
        <taxon>Gammaproteobacteria</taxon>
        <taxon>Lysobacterales</taxon>
        <taxon>Lysobacteraceae</taxon>
        <taxon>Lysobacter</taxon>
    </lineage>
</organism>
<dbReference type="PANTHER" id="PTHR43028">
    <property type="entry name" value="3'(2'),5'-BISPHOSPHATE NUCLEOTIDASE 1"/>
    <property type="match status" value="1"/>
</dbReference>
<feature type="binding site" evidence="10">
    <location>
        <position position="97"/>
    </location>
    <ligand>
        <name>Mg(2+)</name>
        <dbReference type="ChEBI" id="CHEBI:18420"/>
        <label>1</label>
        <note>catalytic</note>
    </ligand>
</feature>
<evidence type="ECO:0000313" key="12">
    <source>
        <dbReference type="Proteomes" id="UP000023435"/>
    </source>
</evidence>
<feature type="binding site" evidence="9">
    <location>
        <begin position="96"/>
        <end position="99"/>
    </location>
    <ligand>
        <name>substrate</name>
    </ligand>
</feature>
<comment type="cofactor">
    <cofactor evidence="9 10">
        <name>Mg(2+)</name>
        <dbReference type="ChEBI" id="CHEBI:18420"/>
    </cofactor>
</comment>
<comment type="function">
    <text evidence="9">Converts adenosine-3',5'-bisphosphate (PAP) to AMP.</text>
</comment>
<evidence type="ECO:0000256" key="4">
    <source>
        <dbReference type="ARBA" id="ARBA00022519"/>
    </source>
</evidence>
<dbReference type="SUPFAM" id="SSF56655">
    <property type="entry name" value="Carbohydrate phosphatase"/>
    <property type="match status" value="1"/>
</dbReference>
<evidence type="ECO:0000256" key="2">
    <source>
        <dbReference type="ARBA" id="ARBA00005289"/>
    </source>
</evidence>
<dbReference type="PROSITE" id="PS00629">
    <property type="entry name" value="IMP_1"/>
    <property type="match status" value="1"/>
</dbReference>
<dbReference type="Proteomes" id="UP000023435">
    <property type="component" value="Unassembled WGS sequence"/>
</dbReference>
<dbReference type="CDD" id="cd01638">
    <property type="entry name" value="CysQ"/>
    <property type="match status" value="1"/>
</dbReference>
<feature type="binding site" evidence="10">
    <location>
        <position position="73"/>
    </location>
    <ligand>
        <name>Mg(2+)</name>
        <dbReference type="ChEBI" id="CHEBI:18420"/>
        <label>1</label>
        <note>catalytic</note>
    </ligand>
</feature>
<feature type="binding site" evidence="10">
    <location>
        <position position="224"/>
    </location>
    <ligand>
        <name>Mg(2+)</name>
        <dbReference type="ChEBI" id="CHEBI:18420"/>
        <label>1</label>
        <note>catalytic</note>
    </ligand>
</feature>
<dbReference type="Pfam" id="PF00459">
    <property type="entry name" value="Inositol_P"/>
    <property type="match status" value="1"/>
</dbReference>
<dbReference type="InterPro" id="IPR000760">
    <property type="entry name" value="Inositol_monophosphatase-like"/>
</dbReference>
<comment type="subcellular location">
    <subcellularLocation>
        <location evidence="9">Cell inner membrane</location>
        <topology evidence="9">Peripheral membrane protein</topology>
        <orientation evidence="9">Cytoplasmic side</orientation>
    </subcellularLocation>
</comment>
<evidence type="ECO:0000256" key="6">
    <source>
        <dbReference type="ARBA" id="ARBA00022801"/>
    </source>
</evidence>
<dbReference type="AlphaFoldDB" id="A0A125MNK6"/>
<evidence type="ECO:0000256" key="7">
    <source>
        <dbReference type="ARBA" id="ARBA00022842"/>
    </source>
</evidence>
<keyword evidence="7 9" id="KW-0460">Magnesium</keyword>
<evidence type="ECO:0000256" key="10">
    <source>
        <dbReference type="PIRSR" id="PIRSR600760-2"/>
    </source>
</evidence>
<evidence type="ECO:0000256" key="1">
    <source>
        <dbReference type="ARBA" id="ARBA00001625"/>
    </source>
</evidence>
<dbReference type="InterPro" id="IPR020550">
    <property type="entry name" value="Inositol_monophosphatase_CS"/>
</dbReference>
<accession>A0A125MNK6</accession>
<evidence type="ECO:0000256" key="3">
    <source>
        <dbReference type="ARBA" id="ARBA00022475"/>
    </source>
</evidence>
<dbReference type="FunFam" id="3.40.190.80:FF:000005">
    <property type="entry name" value="3'(2'),5'-bisphosphate nucleotidase CysQ"/>
    <property type="match status" value="1"/>
</dbReference>
<reference evidence="11 12" key="1">
    <citation type="journal article" date="2014" name="Genome Announc.">
        <title>Draft Genome Sequence of Lysobacter capsici AZ78, a Bacterium Antagonistic to Plant-Pathogenic Oomycetes.</title>
        <authorList>
            <person name="Puopolo G."/>
            <person name="Sonego P."/>
            <person name="Engelen K."/>
            <person name="Pertot I."/>
        </authorList>
    </citation>
    <scope>NUCLEOTIDE SEQUENCE [LARGE SCALE GENOMIC DNA]</scope>
    <source>
        <strain evidence="11 12">AZ78</strain>
    </source>
</reference>
<feature type="binding site" evidence="9">
    <location>
        <position position="94"/>
    </location>
    <ligand>
        <name>Mg(2+)</name>
        <dbReference type="ChEBI" id="CHEBI:18420"/>
        <label>1</label>
    </ligand>
</feature>
<feature type="binding site" evidence="9">
    <location>
        <position position="73"/>
    </location>
    <ligand>
        <name>substrate</name>
    </ligand>
</feature>
<dbReference type="NCBIfam" id="TIGR01331">
    <property type="entry name" value="bisphos_cysQ"/>
    <property type="match status" value="1"/>
</dbReference>
<dbReference type="InterPro" id="IPR050725">
    <property type="entry name" value="CysQ/Inositol_MonoPase"/>
</dbReference>
<name>A0A125MNK6_9GAMM</name>
<evidence type="ECO:0000256" key="9">
    <source>
        <dbReference type="HAMAP-Rule" id="MF_02095"/>
    </source>
</evidence>
<keyword evidence="3 9" id="KW-1003">Cell membrane</keyword>
<feature type="binding site" evidence="9">
    <location>
        <position position="94"/>
    </location>
    <ligand>
        <name>Mg(2+)</name>
        <dbReference type="ChEBI" id="CHEBI:18420"/>
        <label>2</label>
    </ligand>
</feature>
<feature type="binding site" evidence="10">
    <location>
        <position position="96"/>
    </location>
    <ligand>
        <name>Mg(2+)</name>
        <dbReference type="ChEBI" id="CHEBI:18420"/>
        <label>1</label>
        <note>catalytic</note>
    </ligand>
</feature>
<keyword evidence="5 9" id="KW-0479">Metal-binding</keyword>
<keyword evidence="4 9" id="KW-0997">Cell inner membrane</keyword>
<dbReference type="Gene3D" id="3.30.540.10">
    <property type="entry name" value="Fructose-1,6-Bisphosphatase, subunit A, domain 1"/>
    <property type="match status" value="1"/>
</dbReference>
<keyword evidence="6 9" id="KW-0378">Hydrolase</keyword>
<dbReference type="EMBL" id="JAJA02000001">
    <property type="protein sequence ID" value="KWS06846.1"/>
    <property type="molecule type" value="Genomic_DNA"/>
</dbReference>
<proteinExistence type="inferred from homology"/>
<feature type="binding site" evidence="9">
    <location>
        <position position="224"/>
    </location>
    <ligand>
        <name>Mg(2+)</name>
        <dbReference type="ChEBI" id="CHEBI:18420"/>
        <label>2</label>
    </ligand>
</feature>
<gene>
    <name evidence="9" type="primary">cysQ</name>
    <name evidence="11" type="ORF">AZ78_4404</name>
</gene>